<accession>A0AAN7BZL8</accession>
<protein>
    <recommendedName>
        <fullName evidence="4">FAD-binding FR-type domain-containing protein</fullName>
    </recommendedName>
</protein>
<dbReference type="Gene3D" id="2.30.110.10">
    <property type="entry name" value="Electron Transport, Fmn-binding Protein, Chain A"/>
    <property type="match status" value="1"/>
</dbReference>
<proteinExistence type="predicted"/>
<dbReference type="PANTHER" id="PTHR42815:SF2">
    <property type="entry name" value="FAD-BINDING, PUTATIVE (AFU_ORTHOLOGUE AFUA_6G07600)-RELATED"/>
    <property type="match status" value="1"/>
</dbReference>
<organism evidence="2 3">
    <name type="scientific">Podospora fimiseda</name>
    <dbReference type="NCBI Taxonomy" id="252190"/>
    <lineage>
        <taxon>Eukaryota</taxon>
        <taxon>Fungi</taxon>
        <taxon>Dikarya</taxon>
        <taxon>Ascomycota</taxon>
        <taxon>Pezizomycotina</taxon>
        <taxon>Sordariomycetes</taxon>
        <taxon>Sordariomycetidae</taxon>
        <taxon>Sordariales</taxon>
        <taxon>Podosporaceae</taxon>
        <taxon>Podospora</taxon>
    </lineage>
</organism>
<comment type="caution">
    <text evidence="2">The sequence shown here is derived from an EMBL/GenBank/DDBJ whole genome shotgun (WGS) entry which is preliminary data.</text>
</comment>
<reference evidence="2" key="1">
    <citation type="journal article" date="2023" name="Mol. Phylogenet. Evol.">
        <title>Genome-scale phylogeny and comparative genomics of the fungal order Sordariales.</title>
        <authorList>
            <person name="Hensen N."/>
            <person name="Bonometti L."/>
            <person name="Westerberg I."/>
            <person name="Brannstrom I.O."/>
            <person name="Guillou S."/>
            <person name="Cros-Aarteil S."/>
            <person name="Calhoun S."/>
            <person name="Haridas S."/>
            <person name="Kuo A."/>
            <person name="Mondo S."/>
            <person name="Pangilinan J."/>
            <person name="Riley R."/>
            <person name="LaButti K."/>
            <person name="Andreopoulos B."/>
            <person name="Lipzen A."/>
            <person name="Chen C."/>
            <person name="Yan M."/>
            <person name="Daum C."/>
            <person name="Ng V."/>
            <person name="Clum A."/>
            <person name="Steindorff A."/>
            <person name="Ohm R.A."/>
            <person name="Martin F."/>
            <person name="Silar P."/>
            <person name="Natvig D.O."/>
            <person name="Lalanne C."/>
            <person name="Gautier V."/>
            <person name="Ament-Velasquez S.L."/>
            <person name="Kruys A."/>
            <person name="Hutchinson M.I."/>
            <person name="Powell A.J."/>
            <person name="Barry K."/>
            <person name="Miller A.N."/>
            <person name="Grigoriev I.V."/>
            <person name="Debuchy R."/>
            <person name="Gladieux P."/>
            <person name="Hiltunen Thoren M."/>
            <person name="Johannesson H."/>
        </authorList>
    </citation>
    <scope>NUCLEOTIDE SEQUENCE</scope>
    <source>
        <strain evidence="2">CBS 990.96</strain>
    </source>
</reference>
<evidence type="ECO:0000313" key="2">
    <source>
        <dbReference type="EMBL" id="KAK4232596.1"/>
    </source>
</evidence>
<evidence type="ECO:0008006" key="4">
    <source>
        <dbReference type="Google" id="ProtNLM"/>
    </source>
</evidence>
<dbReference type="Proteomes" id="UP001301958">
    <property type="component" value="Unassembled WGS sequence"/>
</dbReference>
<evidence type="ECO:0000313" key="3">
    <source>
        <dbReference type="Proteomes" id="UP001301958"/>
    </source>
</evidence>
<dbReference type="InterPro" id="IPR039261">
    <property type="entry name" value="FNR_nucleotide-bd"/>
</dbReference>
<feature type="signal peptide" evidence="1">
    <location>
        <begin position="1"/>
        <end position="18"/>
    </location>
</feature>
<dbReference type="SUPFAM" id="SSF52343">
    <property type="entry name" value="Ferredoxin reductase-like, C-terminal NADP-linked domain"/>
    <property type="match status" value="1"/>
</dbReference>
<keyword evidence="3" id="KW-1185">Reference proteome</keyword>
<name>A0AAN7BZL8_9PEZI</name>
<evidence type="ECO:0000256" key="1">
    <source>
        <dbReference type="SAM" id="SignalP"/>
    </source>
</evidence>
<dbReference type="AlphaFoldDB" id="A0AAN7BZL8"/>
<dbReference type="PANTHER" id="PTHR42815">
    <property type="entry name" value="FAD-BINDING, PUTATIVE (AFU_ORTHOLOGUE AFUA_6G07600)-RELATED"/>
    <property type="match status" value="1"/>
</dbReference>
<feature type="chain" id="PRO_5042954608" description="FAD-binding FR-type domain-containing protein" evidence="1">
    <location>
        <begin position="19"/>
        <end position="647"/>
    </location>
</feature>
<dbReference type="Gene3D" id="3.40.50.80">
    <property type="entry name" value="Nucleotide-binding domain of ferredoxin-NADP reductase (FNR) module"/>
    <property type="match status" value="1"/>
</dbReference>
<dbReference type="EMBL" id="MU865287">
    <property type="protein sequence ID" value="KAK4232596.1"/>
    <property type="molecule type" value="Genomic_DNA"/>
</dbReference>
<dbReference type="InterPro" id="IPR012349">
    <property type="entry name" value="Split_barrel_FMN-bd"/>
</dbReference>
<reference evidence="2" key="2">
    <citation type="submission" date="2023-05" db="EMBL/GenBank/DDBJ databases">
        <authorList>
            <consortium name="Lawrence Berkeley National Laboratory"/>
            <person name="Steindorff A."/>
            <person name="Hensen N."/>
            <person name="Bonometti L."/>
            <person name="Westerberg I."/>
            <person name="Brannstrom I.O."/>
            <person name="Guillou S."/>
            <person name="Cros-Aarteil S."/>
            <person name="Calhoun S."/>
            <person name="Haridas S."/>
            <person name="Kuo A."/>
            <person name="Mondo S."/>
            <person name="Pangilinan J."/>
            <person name="Riley R."/>
            <person name="Labutti K."/>
            <person name="Andreopoulos B."/>
            <person name="Lipzen A."/>
            <person name="Chen C."/>
            <person name="Yanf M."/>
            <person name="Daum C."/>
            <person name="Ng V."/>
            <person name="Clum A."/>
            <person name="Ohm R."/>
            <person name="Martin F."/>
            <person name="Silar P."/>
            <person name="Natvig D."/>
            <person name="Lalanne C."/>
            <person name="Gautier V."/>
            <person name="Ament-Velasquez S.L."/>
            <person name="Kruys A."/>
            <person name="Hutchinson M.I."/>
            <person name="Powell A.J."/>
            <person name="Barry K."/>
            <person name="Miller A.N."/>
            <person name="Grigoriev I.V."/>
            <person name="Debuchy R."/>
            <person name="Gladieux P."/>
            <person name="Thoren M.H."/>
            <person name="Johannesson H."/>
        </authorList>
    </citation>
    <scope>NUCLEOTIDE SEQUENCE</scope>
    <source>
        <strain evidence="2">CBS 990.96</strain>
    </source>
</reference>
<sequence>MFLFIIATFISLFSISLGNSSAQLNIFEIPFFYHQHFNPLIAMTTLQELHNGWHAGEQAVHKLLRVPTSSRENPTSSGLPPSYARRVTISPLVALGALDDQGRPWTAIWGGERGFIRPVAQGVLGLQSIVDKTNDPVLKSLLDGIPDGEVYQTADGQGKPISALSIDLESRDRVKLAGKMVVGTLGARPGTDSLGEVQMALHIQESLGNCPKYLNKKTIRAHIPSPELVSNTLPLPEEAVKLISQADMFFLSSTNNQTMDTNHRGGAPGFVRVLTNSESDGVTLVYPEYSGNRLYQTLGNLHVNPLIGLAIPDYETSSVLYLTGTTSLLVNPPSSILPHTKLAVKITVNSALYIRDSLPFRGEPGELSPYNPPICTSTSYSPESATAIASATLISRTLLSSTISKLTFFLKPERGHIIEPWKTAGHVTLDFSTELDNGYVHMNDDDPQSLNDDYIRSFTISSPPPTEVGKNGVQFEITARKTGGPVTGLLFRHDYKRVPLEIPVVGFGGGELRVSSGESKKKRVFVAGGVGITPLLSQVEDFEGGNDVEVVWSLRGDDLGLVGELKEGLRGNVKVFVTGDVKDEELEKARGLGVRIEKGRVKREDVLGLKDEDRGMRWLLCAGEGMLKVLQGWLEGEDDVVVESFGY</sequence>
<gene>
    <name evidence="2" type="ORF">QBC38DRAFT_463225</name>
</gene>
<keyword evidence="1" id="KW-0732">Signal</keyword>